<dbReference type="GeneID" id="80019323"/>
<protein>
    <submittedName>
        <fullName evidence="1">Uncharacterized protein</fullName>
    </submittedName>
</protein>
<sequence length="93" mass="10407">MIMWVISVTMTLVFGLGIGGMVTAPAVGMTHQAPDTTTQDTYFWDDFHADAVSEYEAQFTALYEGYETRWSKNGRLMIRQGNSGPYKFVKKAA</sequence>
<organism evidence="1 2">
    <name type="scientific">Streptomyces phage Ibantik</name>
    <dbReference type="NCBI Taxonomy" id="2182397"/>
    <lineage>
        <taxon>Viruses</taxon>
        <taxon>Duplodnaviria</taxon>
        <taxon>Heunggongvirae</taxon>
        <taxon>Uroviricota</taxon>
        <taxon>Caudoviricetes</taxon>
        <taxon>Ibantikvirus</taxon>
        <taxon>Ibantikvirus ibantik</taxon>
    </lineage>
</organism>
<dbReference type="RefSeq" id="YP_010754726.1">
    <property type="nucleotide sequence ID" value="NC_073462.1"/>
</dbReference>
<dbReference type="EMBL" id="MH155870">
    <property type="protein sequence ID" value="AWN05325.1"/>
    <property type="molecule type" value="Genomic_DNA"/>
</dbReference>
<dbReference type="Proteomes" id="UP000247188">
    <property type="component" value="Segment"/>
</dbReference>
<evidence type="ECO:0000313" key="2">
    <source>
        <dbReference type="Proteomes" id="UP000247188"/>
    </source>
</evidence>
<dbReference type="KEGG" id="vg:80019323"/>
<name>A0A2U8UNR9_9CAUD</name>
<accession>A0A2U8UNR9</accession>
<gene>
    <name evidence="1" type="primary">104</name>
    <name evidence="1" type="ORF">SEA_IBANTIK_104</name>
</gene>
<keyword evidence="2" id="KW-1185">Reference proteome</keyword>
<reference evidence="2" key="1">
    <citation type="submission" date="2018-04" db="EMBL/GenBank/DDBJ databases">
        <authorList>
            <person name="Go L.Y."/>
            <person name="Mitchell J.A."/>
        </authorList>
    </citation>
    <scope>NUCLEOTIDE SEQUENCE [LARGE SCALE GENOMIC DNA]</scope>
</reference>
<evidence type="ECO:0000313" key="1">
    <source>
        <dbReference type="EMBL" id="AWN05325.1"/>
    </source>
</evidence>
<proteinExistence type="predicted"/>